<feature type="compositionally biased region" description="Acidic residues" evidence="9">
    <location>
        <begin position="183"/>
        <end position="200"/>
    </location>
</feature>
<feature type="repeat" description="TPR" evidence="8">
    <location>
        <begin position="271"/>
        <end position="304"/>
    </location>
</feature>
<keyword evidence="3 10" id="KW-0472">Membrane</keyword>
<feature type="compositionally biased region" description="Basic and acidic residues" evidence="9">
    <location>
        <begin position="107"/>
        <end position="119"/>
    </location>
</feature>
<keyword evidence="6" id="KW-0393">Immunoglobulin domain</keyword>
<dbReference type="InterPro" id="IPR012677">
    <property type="entry name" value="Nucleotide-bd_a/b_plait_sf"/>
</dbReference>
<dbReference type="SUPFAM" id="SSF54928">
    <property type="entry name" value="RNA-binding domain, RBD"/>
    <property type="match status" value="1"/>
</dbReference>
<evidence type="ECO:0000256" key="7">
    <source>
        <dbReference type="PROSITE-ProRule" id="PRU00176"/>
    </source>
</evidence>
<evidence type="ECO:0000313" key="13">
    <source>
        <dbReference type="EMBL" id="RXN24873.1"/>
    </source>
</evidence>
<feature type="region of interest" description="Disordered" evidence="9">
    <location>
        <begin position="99"/>
        <end position="203"/>
    </location>
</feature>
<keyword evidence="10" id="KW-0812">Transmembrane</keyword>
<feature type="transmembrane region" description="Helical" evidence="10">
    <location>
        <begin position="871"/>
        <end position="893"/>
    </location>
</feature>
<feature type="transmembrane region" description="Helical" evidence="10">
    <location>
        <begin position="832"/>
        <end position="859"/>
    </location>
</feature>
<keyword evidence="8" id="KW-0802">TPR repeat</keyword>
<keyword evidence="7" id="KW-0694">RNA-binding</keyword>
<keyword evidence="2" id="KW-0732">Signal</keyword>
<keyword evidence="4" id="KW-1015">Disulfide bond</keyword>
<dbReference type="EMBL" id="QBIY01012510">
    <property type="protein sequence ID" value="RXN24873.1"/>
    <property type="molecule type" value="Genomic_DNA"/>
</dbReference>
<name>A0A498MYE5_LABRO</name>
<comment type="caution">
    <text evidence="13">The sequence shown here is derived from an EMBL/GenBank/DDBJ whole genome shotgun (WGS) entry which is preliminary data.</text>
</comment>
<dbReference type="InterPro" id="IPR013106">
    <property type="entry name" value="Ig_V-set"/>
</dbReference>
<dbReference type="PANTHER" id="PTHR47678">
    <property type="entry name" value="TETRATRICOPEPTIDE REPEAT PROTEIN 31"/>
    <property type="match status" value="1"/>
</dbReference>
<keyword evidence="14" id="KW-1185">Reference proteome</keyword>
<feature type="compositionally biased region" description="Basic residues" evidence="9">
    <location>
        <begin position="127"/>
        <end position="137"/>
    </location>
</feature>
<dbReference type="Gene3D" id="2.60.40.10">
    <property type="entry name" value="Immunoglobulins"/>
    <property type="match status" value="2"/>
</dbReference>
<dbReference type="PANTHER" id="PTHR47678:SF1">
    <property type="entry name" value="TETRATRICOPEPTIDE REPEAT PROTEIN 31"/>
    <property type="match status" value="1"/>
</dbReference>
<dbReference type="FunFam" id="2.60.40.10:FF:000142">
    <property type="entry name" value="V-set domain-containing T-cell activation inhibitor 1"/>
    <property type="match status" value="2"/>
</dbReference>
<proteinExistence type="evidence at protein level"/>
<dbReference type="InterPro" id="IPR019734">
    <property type="entry name" value="TPR_rpt"/>
</dbReference>
<reference evidence="13 14" key="1">
    <citation type="submission" date="2018-03" db="EMBL/GenBank/DDBJ databases">
        <title>Draft genome sequence of Rohu Carp (Labeo rohita).</title>
        <authorList>
            <person name="Das P."/>
            <person name="Kushwaha B."/>
            <person name="Joshi C.G."/>
            <person name="Kumar D."/>
            <person name="Nagpure N.S."/>
            <person name="Sahoo L."/>
            <person name="Das S.P."/>
            <person name="Bit A."/>
            <person name="Patnaik S."/>
            <person name="Meher P.K."/>
            <person name="Jayasankar P."/>
            <person name="Koringa P.G."/>
            <person name="Patel N.V."/>
            <person name="Hinsu A.T."/>
            <person name="Kumar R."/>
            <person name="Pandey M."/>
            <person name="Agarwal S."/>
            <person name="Srivastava S."/>
            <person name="Singh M."/>
            <person name="Iquebal M.A."/>
            <person name="Jaiswal S."/>
            <person name="Angadi U.B."/>
            <person name="Kumar N."/>
            <person name="Raza M."/>
            <person name="Shah T.M."/>
            <person name="Rai A."/>
            <person name="Jena J.K."/>
        </authorList>
    </citation>
    <scope>NUCLEOTIDE SEQUENCE [LARGE SCALE GENOMIC DNA]</scope>
    <source>
        <strain evidence="13">DASCIFA01</strain>
        <tissue evidence="13">Testis</tissue>
    </source>
</reference>
<dbReference type="SMART" id="SM00360">
    <property type="entry name" value="RRM"/>
    <property type="match status" value="1"/>
</dbReference>
<gene>
    <name evidence="13" type="ORF">ROHU_036583</name>
</gene>
<protein>
    <submittedName>
        <fullName evidence="13">Tetratricopeptide repeat 31-like isoform X1</fullName>
    </submittedName>
</protein>
<evidence type="ECO:0000256" key="4">
    <source>
        <dbReference type="ARBA" id="ARBA00023157"/>
    </source>
</evidence>
<dbReference type="InterPro" id="IPR036179">
    <property type="entry name" value="Ig-like_dom_sf"/>
</dbReference>
<dbReference type="PROSITE" id="PS50102">
    <property type="entry name" value="RRM"/>
    <property type="match status" value="1"/>
</dbReference>
<dbReference type="STRING" id="84645.A0A498MYE5"/>
<dbReference type="Gene3D" id="1.10.8.10">
    <property type="entry name" value="DNA helicase RuvA subunit, C-terminal domain"/>
    <property type="match status" value="1"/>
</dbReference>
<dbReference type="Gene3D" id="1.25.40.10">
    <property type="entry name" value="Tetratricopeptide repeat domain"/>
    <property type="match status" value="1"/>
</dbReference>
<dbReference type="InterPro" id="IPR035979">
    <property type="entry name" value="RBD_domain_sf"/>
</dbReference>
<dbReference type="PROSITE" id="PS50005">
    <property type="entry name" value="TPR"/>
    <property type="match status" value="1"/>
</dbReference>
<feature type="domain" description="Ig-like" evidence="12">
    <location>
        <begin position="609"/>
        <end position="706"/>
    </location>
</feature>
<dbReference type="InterPro" id="IPR003599">
    <property type="entry name" value="Ig_sub"/>
</dbReference>
<dbReference type="AlphaFoldDB" id="A0A498MYE5"/>
<comment type="subcellular location">
    <subcellularLocation>
        <location evidence="1">Membrane</location>
    </subcellularLocation>
</comment>
<dbReference type="GO" id="GO:0003723">
    <property type="term" value="F:RNA binding"/>
    <property type="evidence" value="ECO:0007669"/>
    <property type="project" value="UniProtKB-UniRule"/>
</dbReference>
<dbReference type="GO" id="GO:0016020">
    <property type="term" value="C:membrane"/>
    <property type="evidence" value="ECO:0007669"/>
    <property type="project" value="UniProtKB-SubCell"/>
</dbReference>
<evidence type="ECO:0000256" key="9">
    <source>
        <dbReference type="SAM" id="MobiDB-lite"/>
    </source>
</evidence>
<dbReference type="Pfam" id="PF00076">
    <property type="entry name" value="RRM_1"/>
    <property type="match status" value="1"/>
</dbReference>
<evidence type="ECO:0007829" key="15">
    <source>
        <dbReference type="PeptideAtlas" id="A0A498MYE5"/>
    </source>
</evidence>
<dbReference type="GO" id="GO:0050863">
    <property type="term" value="P:regulation of T cell activation"/>
    <property type="evidence" value="ECO:0007669"/>
    <property type="project" value="UniProtKB-ARBA"/>
</dbReference>
<evidence type="ECO:0000313" key="14">
    <source>
        <dbReference type="Proteomes" id="UP000290572"/>
    </source>
</evidence>
<dbReference type="InterPro" id="IPR007110">
    <property type="entry name" value="Ig-like_dom"/>
</dbReference>
<evidence type="ECO:0000256" key="8">
    <source>
        <dbReference type="PROSITE-ProRule" id="PRU00339"/>
    </source>
</evidence>
<dbReference type="InterPro" id="IPR003598">
    <property type="entry name" value="Ig_sub2"/>
</dbReference>
<evidence type="ECO:0000256" key="1">
    <source>
        <dbReference type="ARBA" id="ARBA00004370"/>
    </source>
</evidence>
<dbReference type="CDD" id="cd14270">
    <property type="entry name" value="UBA"/>
    <property type="match status" value="1"/>
</dbReference>
<dbReference type="InterPro" id="IPR000504">
    <property type="entry name" value="RRM_dom"/>
</dbReference>
<dbReference type="PROSITE" id="PS50835">
    <property type="entry name" value="IG_LIKE"/>
    <property type="match status" value="2"/>
</dbReference>
<dbReference type="Pfam" id="PF13181">
    <property type="entry name" value="TPR_8"/>
    <property type="match status" value="1"/>
</dbReference>
<feature type="compositionally biased region" description="Basic and acidic residues" evidence="9">
    <location>
        <begin position="144"/>
        <end position="158"/>
    </location>
</feature>
<feature type="domain" description="RRM" evidence="11">
    <location>
        <begin position="472"/>
        <end position="544"/>
    </location>
</feature>
<evidence type="ECO:0000259" key="11">
    <source>
        <dbReference type="PROSITE" id="PS50102"/>
    </source>
</evidence>
<feature type="domain" description="Ig-like" evidence="12">
    <location>
        <begin position="709"/>
        <end position="826"/>
    </location>
</feature>
<accession>A0A498MYE5</accession>
<evidence type="ECO:0000256" key="6">
    <source>
        <dbReference type="ARBA" id="ARBA00023319"/>
    </source>
</evidence>
<evidence type="ECO:0000256" key="3">
    <source>
        <dbReference type="ARBA" id="ARBA00023136"/>
    </source>
</evidence>
<feature type="compositionally biased region" description="Polar residues" evidence="9">
    <location>
        <begin position="161"/>
        <end position="178"/>
    </location>
</feature>
<keyword evidence="5" id="KW-0325">Glycoprotein</keyword>
<organism evidence="13 14">
    <name type="scientific">Labeo rohita</name>
    <name type="common">Indian major carp</name>
    <name type="synonym">Cyprinus rohita</name>
    <dbReference type="NCBI Taxonomy" id="84645"/>
    <lineage>
        <taxon>Eukaryota</taxon>
        <taxon>Metazoa</taxon>
        <taxon>Chordata</taxon>
        <taxon>Craniata</taxon>
        <taxon>Vertebrata</taxon>
        <taxon>Euteleostomi</taxon>
        <taxon>Actinopterygii</taxon>
        <taxon>Neopterygii</taxon>
        <taxon>Teleostei</taxon>
        <taxon>Ostariophysi</taxon>
        <taxon>Cypriniformes</taxon>
        <taxon>Cyprinidae</taxon>
        <taxon>Labeoninae</taxon>
        <taxon>Labeonini</taxon>
        <taxon>Labeo</taxon>
    </lineage>
</organism>
<dbReference type="SMART" id="SM00408">
    <property type="entry name" value="IGc2"/>
    <property type="match status" value="2"/>
</dbReference>
<evidence type="ECO:0000256" key="5">
    <source>
        <dbReference type="ARBA" id="ARBA00023180"/>
    </source>
</evidence>
<dbReference type="GO" id="GO:1903037">
    <property type="term" value="P:regulation of leukocyte cell-cell adhesion"/>
    <property type="evidence" value="ECO:0007669"/>
    <property type="project" value="UniProtKB-ARBA"/>
</dbReference>
<dbReference type="Gene3D" id="3.30.70.330">
    <property type="match status" value="1"/>
</dbReference>
<dbReference type="SUPFAM" id="SSF48452">
    <property type="entry name" value="TPR-like"/>
    <property type="match status" value="1"/>
</dbReference>
<dbReference type="SUPFAM" id="SSF48726">
    <property type="entry name" value="Immunoglobulin"/>
    <property type="match status" value="2"/>
</dbReference>
<dbReference type="SMART" id="SM00406">
    <property type="entry name" value="IGv"/>
    <property type="match status" value="2"/>
</dbReference>
<dbReference type="Pfam" id="PF07686">
    <property type="entry name" value="V-set"/>
    <property type="match status" value="2"/>
</dbReference>
<sequence length="958" mass="108051">MSRKNTMGPDYFRLSANERLMRTHETVVDLINGRHPSHSYFDVLSNFGCGFVPELDSFANQYAEYVSSDEDYYDYDDDKYAIRTNNRYCGFPRNFLERVPPKPSKHITAEEAERNAKELVDEEEKLKKKAEKKKQKKMVQVDPGLEKTKHSDKNENKIKNKNYSSVPPGSQRASAPVQSSDSSSEDEDDEDSTIDPEELDMSSCFVSNAAAIAKRKLEQKPKHDKKHAQATSKKQPGSEQKDTSPPQKQINNKEENSSEDTVNANYFITRSVELAVIGNQYASAGNLDMAVKYFTDAIKHNPQEYKLFGNRSYCYEKMLQYEKALNDADIALSMNPKWVKGLYRKGKALVGLKRYYEARLTYNEVLKLDSTCKDAAEEMMRVQLMQLMEMGFTKEQSSNALILHGTVEKALESLSGLSGLNPVLVPGERTFMSVEQNPQSPAKFPLRPLPQNQSRPSMPPAAPLHHPPPELFPVWVGDLVPSITAAKLYELFSSAGHVHKVRVLQMRHCAFVNYTKKEDCEKAIRDFHGYAIDGTTLVVRYPDRIHTRLGVSRDASTESSGKNGDFQSSVDMCTLNNSLLRALISAAALLTSEGLLVQGPAQPLVAQLGGSIILPCSVETPLPLEGLEVQWKRTDEETLVHLFQNGEHRPEAQHQSYWDRAHFFPEQIFEGNFSILLENITVADTGIYRCVVYSYQDVGEISVTIQHVERVVVKGEDQTVFARVGEDVVLNCMVDSHIPPQRFDEVSWKKVVKRPDIVPVLLFQNGTIFPGSSHERYRDRAEFFREEIPKGNFSMRLKNVQTADKGEYMCEVHTENSVKSATVEIGRLGMSALHIITLMLCFTSLLLTLVLSVPVTICISRKDTGTKPMYINYLQVVCPNICLCIAFVLWGVIEGSVVEVTMCATINLTRIILLFYMAPYFNWEATVSVDFPDFIHRTIEYVAIPIAYLLISTAFCSG</sequence>
<feature type="region of interest" description="Disordered" evidence="9">
    <location>
        <begin position="217"/>
        <end position="261"/>
    </location>
</feature>
<dbReference type="InterPro" id="IPR013783">
    <property type="entry name" value="Ig-like_fold"/>
</dbReference>
<keyword evidence="15" id="KW-1267">Proteomics identification</keyword>
<dbReference type="Proteomes" id="UP000290572">
    <property type="component" value="Unassembled WGS sequence"/>
</dbReference>
<evidence type="ECO:0000256" key="2">
    <source>
        <dbReference type="ARBA" id="ARBA00022729"/>
    </source>
</evidence>
<dbReference type="CDD" id="cd00590">
    <property type="entry name" value="RRM_SF"/>
    <property type="match status" value="1"/>
</dbReference>
<dbReference type="SMART" id="SM00409">
    <property type="entry name" value="IG"/>
    <property type="match status" value="2"/>
</dbReference>
<feature type="compositionally biased region" description="Polar residues" evidence="9">
    <location>
        <begin position="229"/>
        <end position="250"/>
    </location>
</feature>
<dbReference type="InterPro" id="IPR011990">
    <property type="entry name" value="TPR-like_helical_dom_sf"/>
</dbReference>
<evidence type="ECO:0000256" key="10">
    <source>
        <dbReference type="SAM" id="Phobius"/>
    </source>
</evidence>
<feature type="region of interest" description="Disordered" evidence="9">
    <location>
        <begin position="437"/>
        <end position="464"/>
    </location>
</feature>
<dbReference type="SMART" id="SM00028">
    <property type="entry name" value="TPR"/>
    <property type="match status" value="3"/>
</dbReference>
<evidence type="ECO:0000259" key="12">
    <source>
        <dbReference type="PROSITE" id="PS50835"/>
    </source>
</evidence>
<keyword evidence="10" id="KW-1133">Transmembrane helix</keyword>